<dbReference type="RefSeq" id="WP_286265066.1">
    <property type="nucleotide sequence ID" value="NZ_AP028056.1"/>
</dbReference>
<reference evidence="4" key="1">
    <citation type="journal article" date="2024" name="Int. J. Syst. Evol. Microbiol.">
        <title>Brooklawnia propionicigenes sp. nov., a facultatively anaerobic, propionate-producing bacterium isolated from a methanogenic reactor treating waste from cattle farms.</title>
        <authorList>
            <person name="Akita Y."/>
            <person name="Ueki A."/>
            <person name="Tonouchi A."/>
            <person name="Sugawara Y."/>
            <person name="Honma S."/>
            <person name="Kaku N."/>
            <person name="Ueki K."/>
        </authorList>
    </citation>
    <scope>NUCLEOTIDE SEQUENCE</scope>
    <source>
        <strain evidence="4">SH051</strain>
    </source>
</reference>
<keyword evidence="2" id="KW-0812">Transmembrane</keyword>
<feature type="transmembrane region" description="Helical" evidence="2">
    <location>
        <begin position="48"/>
        <end position="68"/>
    </location>
</feature>
<feature type="region of interest" description="Disordered" evidence="1">
    <location>
        <begin position="70"/>
        <end position="120"/>
    </location>
</feature>
<evidence type="ECO:0000256" key="1">
    <source>
        <dbReference type="SAM" id="MobiDB-lite"/>
    </source>
</evidence>
<keyword evidence="5" id="KW-1185">Reference proteome</keyword>
<organism evidence="4 5">
    <name type="scientific">Brooklawnia propionicigenes</name>
    <dbReference type="NCBI Taxonomy" id="3041175"/>
    <lineage>
        <taxon>Bacteria</taxon>
        <taxon>Bacillati</taxon>
        <taxon>Actinomycetota</taxon>
        <taxon>Actinomycetes</taxon>
        <taxon>Propionibacteriales</taxon>
        <taxon>Propionibacteriaceae</taxon>
        <taxon>Brooklawnia</taxon>
    </lineage>
</organism>
<keyword evidence="2" id="KW-0472">Membrane</keyword>
<feature type="region of interest" description="Disordered" evidence="1">
    <location>
        <begin position="1"/>
        <end position="20"/>
    </location>
</feature>
<accession>A0AAN0MHM1</accession>
<evidence type="ECO:0000313" key="4">
    <source>
        <dbReference type="EMBL" id="BEH02983.1"/>
    </source>
</evidence>
<dbReference type="EMBL" id="AP028056">
    <property type="protein sequence ID" value="BEH02983.1"/>
    <property type="molecule type" value="Genomic_DNA"/>
</dbReference>
<feature type="domain" description="DUF2510" evidence="3">
    <location>
        <begin position="4"/>
        <end position="34"/>
    </location>
</feature>
<dbReference type="Proteomes" id="UP001431656">
    <property type="component" value="Chromosome"/>
</dbReference>
<feature type="compositionally biased region" description="Low complexity" evidence="1">
    <location>
        <begin position="94"/>
        <end position="106"/>
    </location>
</feature>
<sequence length="284" mass="29783">MSQPGWYPDPAGSGGLRRWDGAQWTNDVRSAAGTGAAPRPPGRNGGRGWLLALLVVVVAVVVVAALIWQGGRGPGPGVEDTNSAAPTASGWDETSAPTPDPSSAAPLNCEAASGSGTSAVTMDPLTVGPLSMPSPGADWSGPRSEPRMPLGRDGWGYSQQLPYQRPWASSMTIGILADPGFTSTANSARTMAQCILTSGFYVSIDVAMDDYTEQSVVIDEVAGTQADFIVRFDDPQLETKGSRLRLIVIDSAPERTWFFSAVPVERDDHAAAVDQVAAGLRISR</sequence>
<gene>
    <name evidence="4" type="ORF">brsh051_22640</name>
</gene>
<evidence type="ECO:0000259" key="3">
    <source>
        <dbReference type="Pfam" id="PF10708"/>
    </source>
</evidence>
<evidence type="ECO:0000256" key="2">
    <source>
        <dbReference type="SAM" id="Phobius"/>
    </source>
</evidence>
<dbReference type="InterPro" id="IPR018929">
    <property type="entry name" value="DUF2510"/>
</dbReference>
<dbReference type="Pfam" id="PF10708">
    <property type="entry name" value="DUF2510"/>
    <property type="match status" value="1"/>
</dbReference>
<name>A0AAN0MHM1_9ACTN</name>
<evidence type="ECO:0000313" key="5">
    <source>
        <dbReference type="Proteomes" id="UP001431656"/>
    </source>
</evidence>
<dbReference type="AlphaFoldDB" id="A0AAN0MHM1"/>
<protein>
    <recommendedName>
        <fullName evidence="3">DUF2510 domain-containing protein</fullName>
    </recommendedName>
</protein>
<keyword evidence="2" id="KW-1133">Transmembrane helix</keyword>
<proteinExistence type="predicted"/>
<dbReference type="KEGG" id="broo:brsh051_22640"/>